<protein>
    <submittedName>
        <fullName evidence="2">Uncharacterized protein</fullName>
    </submittedName>
</protein>
<dbReference type="EMBL" id="SRLO01000340">
    <property type="protein sequence ID" value="TNN60082.1"/>
    <property type="molecule type" value="Genomic_DNA"/>
</dbReference>
<accession>A0A4Z2H581</accession>
<dbReference type="Proteomes" id="UP000314294">
    <property type="component" value="Unassembled WGS sequence"/>
</dbReference>
<dbReference type="AlphaFoldDB" id="A0A4Z2H581"/>
<organism evidence="2 3">
    <name type="scientific">Liparis tanakae</name>
    <name type="common">Tanaka's snailfish</name>
    <dbReference type="NCBI Taxonomy" id="230148"/>
    <lineage>
        <taxon>Eukaryota</taxon>
        <taxon>Metazoa</taxon>
        <taxon>Chordata</taxon>
        <taxon>Craniata</taxon>
        <taxon>Vertebrata</taxon>
        <taxon>Euteleostomi</taxon>
        <taxon>Actinopterygii</taxon>
        <taxon>Neopterygii</taxon>
        <taxon>Teleostei</taxon>
        <taxon>Neoteleostei</taxon>
        <taxon>Acanthomorphata</taxon>
        <taxon>Eupercaria</taxon>
        <taxon>Perciformes</taxon>
        <taxon>Cottioidei</taxon>
        <taxon>Cottales</taxon>
        <taxon>Liparidae</taxon>
        <taxon>Liparis</taxon>
    </lineage>
</organism>
<evidence type="ECO:0000313" key="3">
    <source>
        <dbReference type="Proteomes" id="UP000314294"/>
    </source>
</evidence>
<proteinExistence type="predicted"/>
<feature type="compositionally biased region" description="Basic and acidic residues" evidence="1">
    <location>
        <begin position="23"/>
        <end position="32"/>
    </location>
</feature>
<reference evidence="2 3" key="1">
    <citation type="submission" date="2019-03" db="EMBL/GenBank/DDBJ databases">
        <title>First draft genome of Liparis tanakae, snailfish: a comprehensive survey of snailfish specific genes.</title>
        <authorList>
            <person name="Kim W."/>
            <person name="Song I."/>
            <person name="Jeong J.-H."/>
            <person name="Kim D."/>
            <person name="Kim S."/>
            <person name="Ryu S."/>
            <person name="Song J.Y."/>
            <person name="Lee S.K."/>
        </authorList>
    </citation>
    <scope>NUCLEOTIDE SEQUENCE [LARGE SCALE GENOMIC DNA]</scope>
    <source>
        <tissue evidence="2">Muscle</tissue>
    </source>
</reference>
<comment type="caution">
    <text evidence="2">The sequence shown here is derived from an EMBL/GenBank/DDBJ whole genome shotgun (WGS) entry which is preliminary data.</text>
</comment>
<feature type="region of interest" description="Disordered" evidence="1">
    <location>
        <begin position="1"/>
        <end position="32"/>
    </location>
</feature>
<sequence length="68" mass="7593">MNNEQREGRFNHGNQNVNGGEGDGLRRDKKSEGRRDLLGIHLSLRINKGLLADRHGEGSATAELRELE</sequence>
<evidence type="ECO:0000313" key="2">
    <source>
        <dbReference type="EMBL" id="TNN60082.1"/>
    </source>
</evidence>
<feature type="compositionally biased region" description="Basic and acidic residues" evidence="1">
    <location>
        <begin position="1"/>
        <end position="10"/>
    </location>
</feature>
<keyword evidence="3" id="KW-1185">Reference proteome</keyword>
<gene>
    <name evidence="2" type="ORF">EYF80_029633</name>
</gene>
<evidence type="ECO:0000256" key="1">
    <source>
        <dbReference type="SAM" id="MobiDB-lite"/>
    </source>
</evidence>
<name>A0A4Z2H581_9TELE</name>